<evidence type="ECO:0000259" key="2">
    <source>
        <dbReference type="PROSITE" id="PS50108"/>
    </source>
</evidence>
<keyword evidence="1" id="KW-0732">Signal</keyword>
<feature type="chain" id="PRO_5026820781" evidence="1">
    <location>
        <begin position="20"/>
        <end position="175"/>
    </location>
</feature>
<gene>
    <name evidence="4" type="primary">LOC111498181</name>
</gene>
<dbReference type="Pfam" id="PF00786">
    <property type="entry name" value="PBD"/>
    <property type="match status" value="1"/>
</dbReference>
<dbReference type="InterPro" id="IPR044509">
    <property type="entry name" value="RIC2/4"/>
</dbReference>
<dbReference type="AlphaFoldDB" id="A0A6J1KWH2"/>
<dbReference type="PROSITE" id="PS50108">
    <property type="entry name" value="CRIB"/>
    <property type="match status" value="1"/>
</dbReference>
<organism evidence="3 4">
    <name type="scientific">Cucurbita maxima</name>
    <name type="common">Pumpkin</name>
    <name type="synonym">Winter squash</name>
    <dbReference type="NCBI Taxonomy" id="3661"/>
    <lineage>
        <taxon>Eukaryota</taxon>
        <taxon>Viridiplantae</taxon>
        <taxon>Streptophyta</taxon>
        <taxon>Embryophyta</taxon>
        <taxon>Tracheophyta</taxon>
        <taxon>Spermatophyta</taxon>
        <taxon>Magnoliopsida</taxon>
        <taxon>eudicotyledons</taxon>
        <taxon>Gunneridae</taxon>
        <taxon>Pentapetalae</taxon>
        <taxon>rosids</taxon>
        <taxon>fabids</taxon>
        <taxon>Cucurbitales</taxon>
        <taxon>Cucurbitaceae</taxon>
        <taxon>Cucurbiteae</taxon>
        <taxon>Cucurbita</taxon>
    </lineage>
</organism>
<feature type="domain" description="CRIB" evidence="2">
    <location>
        <begin position="108"/>
        <end position="121"/>
    </location>
</feature>
<keyword evidence="3" id="KW-1185">Reference proteome</keyword>
<dbReference type="Proteomes" id="UP000504608">
    <property type="component" value="Unplaced"/>
</dbReference>
<protein>
    <submittedName>
        <fullName evidence="4">CRIB domain-containing protein RIC4-like</fullName>
    </submittedName>
</protein>
<sequence>MRAFAKFVALPFFSGCASRSSIATGTPVSTTTQGRELNGSDVNLSVTRREESEHKISEVKMKNPSGFFVLLNISNGVHKLVRSFKTFSQLFVLRKEEEEDVEEVEMEIGYPTDVKHVTHIGLDGSTTTNPIVKGWDNNLNPFLSFPSISLRHFELSMAAQAHPPPPPPPPLLLPS</sequence>
<evidence type="ECO:0000256" key="1">
    <source>
        <dbReference type="SAM" id="SignalP"/>
    </source>
</evidence>
<dbReference type="InterPro" id="IPR000095">
    <property type="entry name" value="CRIB_dom"/>
</dbReference>
<name>A0A6J1KWH2_CUCMA</name>
<dbReference type="PANTHER" id="PTHR46931">
    <property type="entry name" value="CRIB DOMAIN-CONTAINING PROTEIN RIC2"/>
    <property type="match status" value="1"/>
</dbReference>
<dbReference type="RefSeq" id="XP_023005090.1">
    <property type="nucleotide sequence ID" value="XM_023149322.1"/>
</dbReference>
<dbReference type="KEGG" id="cmax:111498181"/>
<feature type="signal peptide" evidence="1">
    <location>
        <begin position="1"/>
        <end position="19"/>
    </location>
</feature>
<dbReference type="GeneID" id="111498181"/>
<evidence type="ECO:0000313" key="3">
    <source>
        <dbReference type="Proteomes" id="UP000504608"/>
    </source>
</evidence>
<reference evidence="4" key="1">
    <citation type="submission" date="2025-08" db="UniProtKB">
        <authorList>
            <consortium name="RefSeq"/>
        </authorList>
    </citation>
    <scope>IDENTIFICATION</scope>
    <source>
        <tissue evidence="4">Young leaves</tissue>
    </source>
</reference>
<accession>A0A6J1KWH2</accession>
<evidence type="ECO:0000313" key="4">
    <source>
        <dbReference type="RefSeq" id="XP_023005090.1"/>
    </source>
</evidence>
<dbReference type="PANTHER" id="PTHR46931:SF14">
    <property type="entry name" value="CRIB DOMAIN-CONTAINING PROTEIN RIC2"/>
    <property type="match status" value="1"/>
</dbReference>
<dbReference type="OrthoDB" id="678664at2759"/>
<proteinExistence type="predicted"/>